<evidence type="ECO:0000313" key="2">
    <source>
        <dbReference type="Proteomes" id="UP000054166"/>
    </source>
</evidence>
<reference evidence="1 2" key="1">
    <citation type="submission" date="2014-04" db="EMBL/GenBank/DDBJ databases">
        <authorList>
            <consortium name="DOE Joint Genome Institute"/>
            <person name="Kuo A."/>
            <person name="Tarkka M."/>
            <person name="Buscot F."/>
            <person name="Kohler A."/>
            <person name="Nagy L.G."/>
            <person name="Floudas D."/>
            <person name="Copeland A."/>
            <person name="Barry K.W."/>
            <person name="Cichocki N."/>
            <person name="Veneault-Fourrey C."/>
            <person name="LaButti K."/>
            <person name="Lindquist E.A."/>
            <person name="Lipzen A."/>
            <person name="Lundell T."/>
            <person name="Morin E."/>
            <person name="Murat C."/>
            <person name="Sun H."/>
            <person name="Tunlid A."/>
            <person name="Henrissat B."/>
            <person name="Grigoriev I.V."/>
            <person name="Hibbett D.S."/>
            <person name="Martin F."/>
            <person name="Nordberg H.P."/>
            <person name="Cantor M.N."/>
            <person name="Hua S.X."/>
        </authorList>
    </citation>
    <scope>NUCLEOTIDE SEQUENCE [LARGE SCALE GENOMIC DNA]</scope>
    <source>
        <strain evidence="1 2">F 1598</strain>
    </source>
</reference>
<sequence length="500" mass="55841">MARNPTFPPMSRNPSISKLPVEIWAKIFFECLPAADEPVRREGETAVDPDESKIESDGLGLFIRPRRQTAPLLLTEISKGWRAMALNTAELWCSLSVDSHDHRVETSDGVSHPSVASKMEIWLARSGAERGLCIALKVCRCVDGKDADRYANEALGVLLRYMHRWENVGLYWGRDTAPNLTSGLPRPMNIDASPVPLLEELELDTFIDVIDTNNQIEDQLSSLLRTAPRLTCFTWYDNMVLRGKFWRPLELNPTWLQELRLGCVVTVDECITMLCNSPQLQACEFTYVIINPQVATKRILTGEPIVPTVLSHLLHLKICSLQNLAPLFDSITLPALRSLNLEGIDDDGSPPPPRLAELELTSLLRRSRCPLEELILDTDMSPSGLVQTLRLVEDSLTTLHICQNGIGYITDAVLISLTCLVGTDGSVQCLCPKLDRICLTGDTTIVLSLGLLPRMLESRLGMNSNVHICVAYRRSHLWLGDVQRLQDLAVCYSHVAIRFL</sequence>
<gene>
    <name evidence="1" type="ORF">PILCRDRAFT_122564</name>
</gene>
<reference evidence="2" key="2">
    <citation type="submission" date="2015-01" db="EMBL/GenBank/DDBJ databases">
        <title>Evolutionary Origins and Diversification of the Mycorrhizal Mutualists.</title>
        <authorList>
            <consortium name="DOE Joint Genome Institute"/>
            <consortium name="Mycorrhizal Genomics Consortium"/>
            <person name="Kohler A."/>
            <person name="Kuo A."/>
            <person name="Nagy L.G."/>
            <person name="Floudas D."/>
            <person name="Copeland A."/>
            <person name="Barry K.W."/>
            <person name="Cichocki N."/>
            <person name="Veneault-Fourrey C."/>
            <person name="LaButti K."/>
            <person name="Lindquist E.A."/>
            <person name="Lipzen A."/>
            <person name="Lundell T."/>
            <person name="Morin E."/>
            <person name="Murat C."/>
            <person name="Riley R."/>
            <person name="Ohm R."/>
            <person name="Sun H."/>
            <person name="Tunlid A."/>
            <person name="Henrissat B."/>
            <person name="Grigoriev I.V."/>
            <person name="Hibbett D.S."/>
            <person name="Martin F."/>
        </authorList>
    </citation>
    <scope>NUCLEOTIDE SEQUENCE [LARGE SCALE GENOMIC DNA]</scope>
    <source>
        <strain evidence="2">F 1598</strain>
    </source>
</reference>
<evidence type="ECO:0000313" key="1">
    <source>
        <dbReference type="EMBL" id="KIM92425.1"/>
    </source>
</evidence>
<dbReference type="EMBL" id="KN832970">
    <property type="protein sequence ID" value="KIM92425.1"/>
    <property type="molecule type" value="Genomic_DNA"/>
</dbReference>
<dbReference type="SUPFAM" id="SSF52047">
    <property type="entry name" value="RNI-like"/>
    <property type="match status" value="1"/>
</dbReference>
<name>A0A0C3G867_PILCF</name>
<dbReference type="HOGENOM" id="CLU_018544_12_4_1"/>
<protein>
    <recommendedName>
        <fullName evidence="3">F-box domain-containing protein</fullName>
    </recommendedName>
</protein>
<evidence type="ECO:0008006" key="3">
    <source>
        <dbReference type="Google" id="ProtNLM"/>
    </source>
</evidence>
<dbReference type="AlphaFoldDB" id="A0A0C3G867"/>
<keyword evidence="2" id="KW-1185">Reference proteome</keyword>
<proteinExistence type="predicted"/>
<organism evidence="1 2">
    <name type="scientific">Piloderma croceum (strain F 1598)</name>
    <dbReference type="NCBI Taxonomy" id="765440"/>
    <lineage>
        <taxon>Eukaryota</taxon>
        <taxon>Fungi</taxon>
        <taxon>Dikarya</taxon>
        <taxon>Basidiomycota</taxon>
        <taxon>Agaricomycotina</taxon>
        <taxon>Agaricomycetes</taxon>
        <taxon>Agaricomycetidae</taxon>
        <taxon>Atheliales</taxon>
        <taxon>Atheliaceae</taxon>
        <taxon>Piloderma</taxon>
    </lineage>
</organism>
<dbReference type="OrthoDB" id="2909371at2759"/>
<dbReference type="InParanoid" id="A0A0C3G867"/>
<dbReference type="Proteomes" id="UP000054166">
    <property type="component" value="Unassembled WGS sequence"/>
</dbReference>
<accession>A0A0C3G867</accession>